<dbReference type="Proteomes" id="UP000307440">
    <property type="component" value="Unassembled WGS sequence"/>
</dbReference>
<feature type="non-terminal residue" evidence="1">
    <location>
        <position position="1"/>
    </location>
</feature>
<dbReference type="AlphaFoldDB" id="A0A5C3KD71"/>
<dbReference type="OrthoDB" id="2668963at2759"/>
<evidence type="ECO:0008006" key="3">
    <source>
        <dbReference type="Google" id="ProtNLM"/>
    </source>
</evidence>
<sequence length="248" mass="27699">GASSVCTVIEDEYCASVKKPVDISLNHNTLRNLTKGGTSIQDFNAEKRWLTKEETERVIQATIEFGEWGHPFSYSCLEEQVNSICRARLGKKFPSTGVGKRWSQRFVSKFSDQLHIYCTKPLDNVRSRAVNKHTNNAWFDLVETVQLTGDNGGPIAPECTWAMDETGFQPNSGEGMEYVIGRTGKAIQYQQRSGSHENITVLVTIGGNGTALQPLVLYSGKSFQSHWIQEDPAKALYVFLSSFTHIRS</sequence>
<protein>
    <recommendedName>
        <fullName evidence="3">HTH CENPB-type domain-containing protein</fullName>
    </recommendedName>
</protein>
<reference evidence="1 2" key="1">
    <citation type="journal article" date="2019" name="Nat. Ecol. Evol.">
        <title>Megaphylogeny resolves global patterns of mushroom evolution.</title>
        <authorList>
            <person name="Varga T."/>
            <person name="Krizsan K."/>
            <person name="Foldi C."/>
            <person name="Dima B."/>
            <person name="Sanchez-Garcia M."/>
            <person name="Sanchez-Ramirez S."/>
            <person name="Szollosi G.J."/>
            <person name="Szarkandi J.G."/>
            <person name="Papp V."/>
            <person name="Albert L."/>
            <person name="Andreopoulos W."/>
            <person name="Angelini C."/>
            <person name="Antonin V."/>
            <person name="Barry K.W."/>
            <person name="Bougher N.L."/>
            <person name="Buchanan P."/>
            <person name="Buyck B."/>
            <person name="Bense V."/>
            <person name="Catcheside P."/>
            <person name="Chovatia M."/>
            <person name="Cooper J."/>
            <person name="Damon W."/>
            <person name="Desjardin D."/>
            <person name="Finy P."/>
            <person name="Geml J."/>
            <person name="Haridas S."/>
            <person name="Hughes K."/>
            <person name="Justo A."/>
            <person name="Karasinski D."/>
            <person name="Kautmanova I."/>
            <person name="Kiss B."/>
            <person name="Kocsube S."/>
            <person name="Kotiranta H."/>
            <person name="LaButti K.M."/>
            <person name="Lechner B.E."/>
            <person name="Liimatainen K."/>
            <person name="Lipzen A."/>
            <person name="Lukacs Z."/>
            <person name="Mihaltcheva S."/>
            <person name="Morgado L.N."/>
            <person name="Niskanen T."/>
            <person name="Noordeloos M.E."/>
            <person name="Ohm R.A."/>
            <person name="Ortiz-Santana B."/>
            <person name="Ovrebo C."/>
            <person name="Racz N."/>
            <person name="Riley R."/>
            <person name="Savchenko A."/>
            <person name="Shiryaev A."/>
            <person name="Soop K."/>
            <person name="Spirin V."/>
            <person name="Szebenyi C."/>
            <person name="Tomsovsky M."/>
            <person name="Tulloss R.E."/>
            <person name="Uehling J."/>
            <person name="Grigoriev I.V."/>
            <person name="Vagvolgyi C."/>
            <person name="Papp T."/>
            <person name="Martin F.M."/>
            <person name="Miettinen O."/>
            <person name="Hibbett D.S."/>
            <person name="Nagy L.G."/>
        </authorList>
    </citation>
    <scope>NUCLEOTIDE SEQUENCE [LARGE SCALE GENOMIC DNA]</scope>
    <source>
        <strain evidence="1 2">CBS 121175</strain>
    </source>
</reference>
<dbReference type="EMBL" id="ML210473">
    <property type="protein sequence ID" value="TFK17697.1"/>
    <property type="molecule type" value="Genomic_DNA"/>
</dbReference>
<evidence type="ECO:0000313" key="1">
    <source>
        <dbReference type="EMBL" id="TFK17697.1"/>
    </source>
</evidence>
<accession>A0A5C3KD71</accession>
<name>A0A5C3KD71_COPMA</name>
<evidence type="ECO:0000313" key="2">
    <source>
        <dbReference type="Proteomes" id="UP000307440"/>
    </source>
</evidence>
<organism evidence="1 2">
    <name type="scientific">Coprinopsis marcescibilis</name>
    <name type="common">Agaric fungus</name>
    <name type="synonym">Psathyrella marcescibilis</name>
    <dbReference type="NCBI Taxonomy" id="230819"/>
    <lineage>
        <taxon>Eukaryota</taxon>
        <taxon>Fungi</taxon>
        <taxon>Dikarya</taxon>
        <taxon>Basidiomycota</taxon>
        <taxon>Agaricomycotina</taxon>
        <taxon>Agaricomycetes</taxon>
        <taxon>Agaricomycetidae</taxon>
        <taxon>Agaricales</taxon>
        <taxon>Agaricineae</taxon>
        <taxon>Psathyrellaceae</taxon>
        <taxon>Coprinopsis</taxon>
    </lineage>
</organism>
<proteinExistence type="predicted"/>
<gene>
    <name evidence="1" type="ORF">FA15DRAFT_604569</name>
</gene>
<dbReference type="STRING" id="230819.A0A5C3KD71"/>
<keyword evidence="2" id="KW-1185">Reference proteome</keyword>